<dbReference type="Proteomes" id="UP001652700">
    <property type="component" value="Unplaced"/>
</dbReference>
<evidence type="ECO:0000256" key="6">
    <source>
        <dbReference type="RuleBase" id="RU004466"/>
    </source>
</evidence>
<keyword evidence="2 6" id="KW-0808">Transferase</keyword>
<comment type="similarity">
    <text evidence="6">Belongs to the FPP/GGPP synthase family.</text>
</comment>
<dbReference type="SUPFAM" id="SSF48576">
    <property type="entry name" value="Terpenoid synthases"/>
    <property type="match status" value="1"/>
</dbReference>
<accession>A0ABM5L4N7</accession>
<dbReference type="GeneID" id="126892031"/>
<evidence type="ECO:0000313" key="8">
    <source>
        <dbReference type="Proteomes" id="UP001652700"/>
    </source>
</evidence>
<dbReference type="InterPro" id="IPR008949">
    <property type="entry name" value="Isoprenoid_synthase_dom_sf"/>
</dbReference>
<keyword evidence="8" id="KW-1185">Reference proteome</keyword>
<dbReference type="EnsemblMetazoa" id="XM_050661447.1">
    <property type="protein sequence ID" value="XP_050517404.1"/>
    <property type="gene ID" value="LOC126892031"/>
</dbReference>
<protein>
    <recommendedName>
        <fullName evidence="9">Farnesyl pyrophosphate synthase-like</fullName>
    </recommendedName>
</protein>
<evidence type="ECO:0000256" key="4">
    <source>
        <dbReference type="ARBA" id="ARBA00022842"/>
    </source>
</evidence>
<evidence type="ECO:0000256" key="1">
    <source>
        <dbReference type="ARBA" id="ARBA00001946"/>
    </source>
</evidence>
<keyword evidence="4" id="KW-0460">Magnesium</keyword>
<reference evidence="7" key="1">
    <citation type="submission" date="2025-05" db="UniProtKB">
        <authorList>
            <consortium name="EnsemblMetazoa"/>
        </authorList>
    </citation>
    <scope>IDENTIFICATION</scope>
</reference>
<evidence type="ECO:0000256" key="3">
    <source>
        <dbReference type="ARBA" id="ARBA00022723"/>
    </source>
</evidence>
<evidence type="ECO:0000256" key="5">
    <source>
        <dbReference type="ARBA" id="ARBA00033740"/>
    </source>
</evidence>
<dbReference type="InterPro" id="IPR000092">
    <property type="entry name" value="Polyprenyl_synt"/>
</dbReference>
<dbReference type="RefSeq" id="XP_050517404.1">
    <property type="nucleotide sequence ID" value="XM_050661447.1"/>
</dbReference>
<dbReference type="InterPro" id="IPR039702">
    <property type="entry name" value="FPS1-like"/>
</dbReference>
<comment type="cofactor">
    <cofactor evidence="1">
        <name>Mg(2+)</name>
        <dbReference type="ChEBI" id="CHEBI:18420"/>
    </cofactor>
</comment>
<sequence>MIKTIFQGDWPKHTLKILGNSNQIRMLTNKIKGQQVFERSPVNFREEETIIRKLIPQIREDVINESLVYHTIPKLRREFEKLFDDNVENLKSKYLPSATTTIHAFKHFKKDYSEEELMKAGILGWCSKLQDISLIIIDDILDESEMRYNKPPRYRQVGIKQAITDSVYFETSANFLLLKHFSGHKYFPQIQKELICNIGPTNISQRLELTKYKMEDFEVYESLVKSFPFLIHGVSCAMYLANIDDPKLHSIVKQFCMDICIFGKRYDDFTALVEPTVPLEKDNTDIAAHKITWMAVQVSKLATPQQKQTFMEHYGRSDPKSISIIFDIYRELNLVEHFDRYRTKFYDDMDTRIQNLPHQLPKQFFYNILDYAVTNVFYA</sequence>
<evidence type="ECO:0008006" key="9">
    <source>
        <dbReference type="Google" id="ProtNLM"/>
    </source>
</evidence>
<name>A0ABM5L4N7_DIAVI</name>
<dbReference type="PANTHER" id="PTHR11525">
    <property type="entry name" value="FARNESYL-PYROPHOSPHATE SYNTHETASE"/>
    <property type="match status" value="1"/>
</dbReference>
<dbReference type="Pfam" id="PF00348">
    <property type="entry name" value="polyprenyl_synt"/>
    <property type="match status" value="1"/>
</dbReference>
<dbReference type="PANTHER" id="PTHR11525:SF0">
    <property type="entry name" value="FARNESYL PYROPHOSPHATE SYNTHASE"/>
    <property type="match status" value="1"/>
</dbReference>
<comment type="pathway">
    <text evidence="5">Pheromone biosynthesis.</text>
</comment>
<organism evidence="7 8">
    <name type="scientific">Diabrotica virgifera virgifera</name>
    <name type="common">western corn rootworm</name>
    <dbReference type="NCBI Taxonomy" id="50390"/>
    <lineage>
        <taxon>Eukaryota</taxon>
        <taxon>Metazoa</taxon>
        <taxon>Ecdysozoa</taxon>
        <taxon>Arthropoda</taxon>
        <taxon>Hexapoda</taxon>
        <taxon>Insecta</taxon>
        <taxon>Pterygota</taxon>
        <taxon>Neoptera</taxon>
        <taxon>Endopterygota</taxon>
        <taxon>Coleoptera</taxon>
        <taxon>Polyphaga</taxon>
        <taxon>Cucujiformia</taxon>
        <taxon>Chrysomeloidea</taxon>
        <taxon>Chrysomelidae</taxon>
        <taxon>Galerucinae</taxon>
        <taxon>Diabroticina</taxon>
        <taxon>Diabroticites</taxon>
        <taxon>Diabrotica</taxon>
    </lineage>
</organism>
<evidence type="ECO:0000256" key="2">
    <source>
        <dbReference type="ARBA" id="ARBA00022679"/>
    </source>
</evidence>
<dbReference type="Gene3D" id="1.10.600.10">
    <property type="entry name" value="Farnesyl Diphosphate Synthase"/>
    <property type="match status" value="1"/>
</dbReference>
<keyword evidence="3" id="KW-0479">Metal-binding</keyword>
<proteinExistence type="inferred from homology"/>
<evidence type="ECO:0000313" key="7">
    <source>
        <dbReference type="EnsemblMetazoa" id="XP_050517404.1"/>
    </source>
</evidence>